<evidence type="ECO:0000313" key="1">
    <source>
        <dbReference type="EMBL" id="RKE98834.1"/>
    </source>
</evidence>
<proteinExistence type="predicted"/>
<accession>A0A420DX76</accession>
<evidence type="ECO:0008006" key="3">
    <source>
        <dbReference type="Google" id="ProtNLM"/>
    </source>
</evidence>
<reference evidence="1 2" key="1">
    <citation type="submission" date="2018-09" db="EMBL/GenBank/DDBJ databases">
        <title>Genomic Encyclopedia of Archaeal and Bacterial Type Strains, Phase II (KMG-II): from individual species to whole genera.</title>
        <authorList>
            <person name="Goeker M."/>
        </authorList>
    </citation>
    <scope>NUCLEOTIDE SEQUENCE [LARGE SCALE GENOMIC DNA]</scope>
    <source>
        <strain evidence="1 2">DSM 26283</strain>
    </source>
</reference>
<evidence type="ECO:0000313" key="2">
    <source>
        <dbReference type="Proteomes" id="UP000284892"/>
    </source>
</evidence>
<dbReference type="RefSeq" id="WP_120200020.1">
    <property type="nucleotide sequence ID" value="NZ_RAQJ01000001.1"/>
</dbReference>
<protein>
    <recommendedName>
        <fullName evidence="3">Capsular polysaccharide biosynthesis protein</fullName>
    </recommendedName>
</protein>
<sequence length="450" mass="52760">MKNICFVTNYKKTYFFDAIGKEIIARGGKVYWIVLNKMLYDYLLPTYGEDNLLLINKERGSIPNMNIGEYKLNELASVDRALKYYGEWSYDFLRNIQKPIYNFISNNKVSYVFGETTYAHEVMMCRMFKDKKELSCTYLHPQTIRIPGYHFTFLEDEFQSEIYKGVKFDTYKEGYVIKVQRPTESVVNEKRVKKSMNILSKLKRSTRFFTQKNMENDDPSISPTNLSGRLNKGLTEEWNRLTYPFVKTAPYSEVENKKFVVYTLHKQPEASVDVVGRYYDNQYTNIQNIWRILPDDWHLVVKEHTNAIGDRSLSFFKKIKKLRNLVLLNEHVNSHKIIQDAKAIFSVSGSIAYEAALYGKPAFLFVPIFFDKLQNCQTISLETLRNTNNIEDLLANWKEDRKHKMTVETFSKYLLTYSAKGLISDPLTDPKCMEEENLNLVINAFLKLVE</sequence>
<dbReference type="Proteomes" id="UP000284892">
    <property type="component" value="Unassembled WGS sequence"/>
</dbReference>
<keyword evidence="2" id="KW-1185">Reference proteome</keyword>
<name>A0A420DX76_9FLAO</name>
<gene>
    <name evidence="1" type="ORF">BXY80_0929</name>
</gene>
<dbReference type="SUPFAM" id="SSF53756">
    <property type="entry name" value="UDP-Glycosyltransferase/glycogen phosphorylase"/>
    <property type="match status" value="1"/>
</dbReference>
<dbReference type="OrthoDB" id="9782449at2"/>
<comment type="caution">
    <text evidence="1">The sequence shown here is derived from an EMBL/GenBank/DDBJ whole genome shotgun (WGS) entry which is preliminary data.</text>
</comment>
<dbReference type="AlphaFoldDB" id="A0A420DX76"/>
<organism evidence="1 2">
    <name type="scientific">Ichthyenterobacterium magnum</name>
    <dbReference type="NCBI Taxonomy" id="1230530"/>
    <lineage>
        <taxon>Bacteria</taxon>
        <taxon>Pseudomonadati</taxon>
        <taxon>Bacteroidota</taxon>
        <taxon>Flavobacteriia</taxon>
        <taxon>Flavobacteriales</taxon>
        <taxon>Flavobacteriaceae</taxon>
        <taxon>Ichthyenterobacterium</taxon>
    </lineage>
</organism>
<dbReference type="EMBL" id="RAQJ01000001">
    <property type="protein sequence ID" value="RKE98834.1"/>
    <property type="molecule type" value="Genomic_DNA"/>
</dbReference>
<dbReference type="Gene3D" id="3.40.50.2000">
    <property type="entry name" value="Glycogen Phosphorylase B"/>
    <property type="match status" value="1"/>
</dbReference>